<dbReference type="STRING" id="634498.mru_0361"/>
<dbReference type="EMBL" id="CP001719">
    <property type="protein sequence ID" value="ADC46213.1"/>
    <property type="molecule type" value="Genomic_DNA"/>
</dbReference>
<dbReference type="GO" id="GO:0005886">
    <property type="term" value="C:plasma membrane"/>
    <property type="evidence" value="ECO:0007669"/>
    <property type="project" value="UniProtKB-SubCell"/>
</dbReference>
<keyword evidence="2 5" id="KW-0812">Transmembrane</keyword>
<dbReference type="eggNOG" id="arCOG02050">
    <property type="taxonomic scope" value="Archaea"/>
</dbReference>
<comment type="subcellular location">
    <subcellularLocation>
        <location evidence="5">Cell membrane</location>
        <topology evidence="5">Multi-pass membrane protein</topology>
    </subcellularLocation>
    <subcellularLocation>
        <location evidence="1">Membrane</location>
        <topology evidence="1">Multi-pass membrane protein</topology>
    </subcellularLocation>
</comment>
<feature type="transmembrane region" description="Helical" evidence="5">
    <location>
        <begin position="186"/>
        <end position="208"/>
    </location>
</feature>
<feature type="transmembrane region" description="Helical" evidence="5">
    <location>
        <begin position="251"/>
        <end position="274"/>
    </location>
</feature>
<dbReference type="EMBL" id="CP001719">
    <property type="protein sequence ID" value="ADC46224.1"/>
    <property type="molecule type" value="Genomic_DNA"/>
</dbReference>
<dbReference type="PANTHER" id="PTHR43483:SF3">
    <property type="entry name" value="MEMBRANE TRANSPORTER PROTEIN HI_0806-RELATED"/>
    <property type="match status" value="1"/>
</dbReference>
<dbReference type="KEGG" id="mru:mru_0372"/>
<dbReference type="PANTHER" id="PTHR43483">
    <property type="entry name" value="MEMBRANE TRANSPORTER PROTEIN HI_0806-RELATED"/>
    <property type="match status" value="1"/>
</dbReference>
<name>D3E0G7_METRM</name>
<evidence type="ECO:0000256" key="3">
    <source>
        <dbReference type="ARBA" id="ARBA00022989"/>
    </source>
</evidence>
<feature type="transmembrane region" description="Helical" evidence="5">
    <location>
        <begin position="6"/>
        <end position="39"/>
    </location>
</feature>
<keyword evidence="4 5" id="KW-0472">Membrane</keyword>
<accession>D3E0G7</accession>
<dbReference type="OrthoDB" id="82244at2157"/>
<dbReference type="Pfam" id="PF01925">
    <property type="entry name" value="TauE"/>
    <property type="match status" value="1"/>
</dbReference>
<feature type="transmembrane region" description="Helical" evidence="5">
    <location>
        <begin position="51"/>
        <end position="67"/>
    </location>
</feature>
<evidence type="ECO:0000313" key="8">
    <source>
        <dbReference type="Proteomes" id="UP000008680"/>
    </source>
</evidence>
<dbReference type="HOGENOM" id="CLU_045498_6_2_2"/>
<dbReference type="PATRIC" id="fig|634498.28.peg.366"/>
<evidence type="ECO:0000313" key="6">
    <source>
        <dbReference type="EMBL" id="ADC46213.1"/>
    </source>
</evidence>
<dbReference type="KEGG" id="mru:mru_0361"/>
<reference evidence="6 8" key="1">
    <citation type="journal article" date="2010" name="PLoS ONE">
        <title>The genome sequence of the rumen methanogen Methanobrevibacter ruminantium reveals new possibilities for controlling ruminant methane emissions.</title>
        <authorList>
            <person name="Leahy S.C."/>
            <person name="Kelly W.J."/>
            <person name="Altermann E."/>
            <person name="Ronimus R.S."/>
            <person name="Yeoman C.J."/>
            <person name="Pacheco D.M."/>
            <person name="Li D."/>
            <person name="Kong Z."/>
            <person name="McTavish S."/>
            <person name="Sang C."/>
            <person name="Lambie S.C."/>
            <person name="Janssen P.H."/>
            <person name="Dey D."/>
            <person name="Attwood G.T."/>
        </authorList>
    </citation>
    <scope>NUCLEOTIDE SEQUENCE [LARGE SCALE GENOMIC DNA]</scope>
    <source>
        <strain evidence="8">ATCC 35063 / DSM 1093 / JCM 13430 / OCM 146 / M1</strain>
        <strain evidence="6">M1</strain>
    </source>
</reference>
<gene>
    <name evidence="6" type="ordered locus">mru_0361</name>
    <name evidence="7" type="ordered locus">mru_0372</name>
</gene>
<dbReference type="Proteomes" id="UP000008680">
    <property type="component" value="Chromosome"/>
</dbReference>
<keyword evidence="3 5" id="KW-1133">Transmembrane helix</keyword>
<evidence type="ECO:0000256" key="2">
    <source>
        <dbReference type="ARBA" id="ARBA00022692"/>
    </source>
</evidence>
<proteinExistence type="inferred from homology"/>
<dbReference type="InterPro" id="IPR002781">
    <property type="entry name" value="TM_pro_TauE-like"/>
</dbReference>
<evidence type="ECO:0000313" key="7">
    <source>
        <dbReference type="EMBL" id="ADC46224.1"/>
    </source>
</evidence>
<evidence type="ECO:0000256" key="1">
    <source>
        <dbReference type="ARBA" id="ARBA00004141"/>
    </source>
</evidence>
<organism evidence="6 8">
    <name type="scientific">Methanobrevibacter ruminantium (strain ATCC 35063 / DSM 1093 / JCM 13430 / OCM 146 / M1)</name>
    <name type="common">Methanobacterium ruminantium</name>
    <dbReference type="NCBI Taxonomy" id="634498"/>
    <lineage>
        <taxon>Archaea</taxon>
        <taxon>Methanobacteriati</taxon>
        <taxon>Methanobacteriota</taxon>
        <taxon>Methanomada group</taxon>
        <taxon>Methanobacteria</taxon>
        <taxon>Methanobacteriales</taxon>
        <taxon>Methanobacteriaceae</taxon>
        <taxon>Methanobrevibacter</taxon>
    </lineage>
</organism>
<keyword evidence="8" id="KW-1185">Reference proteome</keyword>
<feature type="transmembrane region" description="Helical" evidence="5">
    <location>
        <begin position="220"/>
        <end position="239"/>
    </location>
</feature>
<dbReference type="AlphaFoldDB" id="D3E0G7"/>
<keyword evidence="5" id="KW-1003">Cell membrane</keyword>
<comment type="similarity">
    <text evidence="5">Belongs to the 4-toluene sulfonate uptake permease (TSUP) (TC 2.A.102) family.</text>
</comment>
<sequence length="275" mass="29221">MDLLFYVVLLLIGGCFAGFMAGLLGIGGGIVITPIQYYLLTSIGCDPKTSLTVTFATGLAVICVTMINSTRKHKQNNLIVKQHLKPMMVFGFVGAILGAVISQYIDVEVLKILFGVICIVSTVFLVLIKSPTSLDNIKTDAGLFYSIAFACGLASGLIGPAGGAFIIPIFVAYLRYPITNTIGTTSALSIATTLAGVICYIVLGWGVQGLPDFSLGYVNLLQFVFLTITSIIVSGYAANLSKKINPTKLKALQVIVISYIGLQMMGVFDIILSII</sequence>
<feature type="transmembrane region" description="Helical" evidence="5">
    <location>
        <begin position="87"/>
        <end position="105"/>
    </location>
</feature>
<feature type="transmembrane region" description="Helical" evidence="5">
    <location>
        <begin position="112"/>
        <end position="131"/>
    </location>
</feature>
<evidence type="ECO:0000256" key="4">
    <source>
        <dbReference type="ARBA" id="ARBA00023136"/>
    </source>
</evidence>
<protein>
    <recommendedName>
        <fullName evidence="5">Probable membrane transporter protein</fullName>
    </recommendedName>
</protein>
<feature type="transmembrane region" description="Helical" evidence="5">
    <location>
        <begin position="143"/>
        <end position="174"/>
    </location>
</feature>
<evidence type="ECO:0000256" key="5">
    <source>
        <dbReference type="RuleBase" id="RU363041"/>
    </source>
</evidence>